<keyword evidence="3 8" id="KW-0812">Transmembrane</keyword>
<dbReference type="PANTHER" id="PTHR34390">
    <property type="entry name" value="UPF0442 PROTEIN YJJB-RELATED"/>
    <property type="match status" value="1"/>
</dbReference>
<comment type="subcellular location">
    <subcellularLocation>
        <location evidence="1">Cell membrane</location>
        <topology evidence="1">Multi-pass membrane protein</topology>
    </subcellularLocation>
</comment>
<feature type="transmembrane region" description="Helical" evidence="8">
    <location>
        <begin position="189"/>
        <end position="211"/>
    </location>
</feature>
<dbReference type="GO" id="GO:0005886">
    <property type="term" value="C:plasma membrane"/>
    <property type="evidence" value="ECO:0007669"/>
    <property type="project" value="UniProtKB-SubCell"/>
</dbReference>
<dbReference type="InterPro" id="IPR050539">
    <property type="entry name" value="ThrE_Dicarb/AminoAcid_Exp"/>
</dbReference>
<keyword evidence="2" id="KW-1003">Cell membrane</keyword>
<dbReference type="GO" id="GO:0015744">
    <property type="term" value="P:succinate transport"/>
    <property type="evidence" value="ECO:0007669"/>
    <property type="project" value="TreeGrafter"/>
</dbReference>
<protein>
    <submittedName>
        <fullName evidence="10">Inner membrane protein YjjP</fullName>
    </submittedName>
</protein>
<dbReference type="InterPro" id="IPR010619">
    <property type="entry name" value="ThrE-like_N"/>
</dbReference>
<comment type="similarity">
    <text evidence="6">Belongs to the ThrE exporter (TC 2.A.79) family.</text>
</comment>
<keyword evidence="5 8" id="KW-0472">Membrane</keyword>
<feature type="compositionally biased region" description="Polar residues" evidence="7">
    <location>
        <begin position="1"/>
        <end position="16"/>
    </location>
</feature>
<dbReference type="Pfam" id="PF06738">
    <property type="entry name" value="ThrE"/>
    <property type="match status" value="1"/>
</dbReference>
<feature type="transmembrane region" description="Helical" evidence="8">
    <location>
        <begin position="250"/>
        <end position="273"/>
    </location>
</feature>
<evidence type="ECO:0000256" key="4">
    <source>
        <dbReference type="ARBA" id="ARBA00022989"/>
    </source>
</evidence>
<comment type="caution">
    <text evidence="10">The sequence shown here is derived from an EMBL/GenBank/DDBJ whole genome shotgun (WGS) entry which is preliminary data.</text>
</comment>
<accession>A0A1J5TD71</accession>
<feature type="transmembrane region" description="Helical" evidence="8">
    <location>
        <begin position="138"/>
        <end position="157"/>
    </location>
</feature>
<evidence type="ECO:0000313" key="10">
    <source>
        <dbReference type="EMBL" id="OIR18855.1"/>
    </source>
</evidence>
<gene>
    <name evidence="10" type="primary">yjjP_1</name>
    <name evidence="10" type="ORF">GALL_11970</name>
</gene>
<dbReference type="GO" id="GO:0022857">
    <property type="term" value="F:transmembrane transporter activity"/>
    <property type="evidence" value="ECO:0007669"/>
    <property type="project" value="InterPro"/>
</dbReference>
<feature type="transmembrane region" description="Helical" evidence="8">
    <location>
        <begin position="217"/>
        <end position="238"/>
    </location>
</feature>
<keyword evidence="4 8" id="KW-1133">Transmembrane helix</keyword>
<name>A0A1J5TD71_9ZZZZ</name>
<feature type="region of interest" description="Disordered" evidence="7">
    <location>
        <begin position="1"/>
        <end position="27"/>
    </location>
</feature>
<organism evidence="10">
    <name type="scientific">mine drainage metagenome</name>
    <dbReference type="NCBI Taxonomy" id="410659"/>
    <lineage>
        <taxon>unclassified sequences</taxon>
        <taxon>metagenomes</taxon>
        <taxon>ecological metagenomes</taxon>
    </lineage>
</organism>
<evidence type="ECO:0000256" key="2">
    <source>
        <dbReference type="ARBA" id="ARBA00022475"/>
    </source>
</evidence>
<feature type="domain" description="Threonine/serine exporter-like N-terminal" evidence="9">
    <location>
        <begin position="32"/>
        <end position="269"/>
    </location>
</feature>
<evidence type="ECO:0000256" key="8">
    <source>
        <dbReference type="SAM" id="Phobius"/>
    </source>
</evidence>
<evidence type="ECO:0000256" key="6">
    <source>
        <dbReference type="ARBA" id="ARBA00034125"/>
    </source>
</evidence>
<evidence type="ECO:0000256" key="7">
    <source>
        <dbReference type="SAM" id="MobiDB-lite"/>
    </source>
</evidence>
<evidence type="ECO:0000256" key="1">
    <source>
        <dbReference type="ARBA" id="ARBA00004651"/>
    </source>
</evidence>
<dbReference type="PANTHER" id="PTHR34390:SF2">
    <property type="entry name" value="SUCCINATE TRANSPORTER SUBUNIT YJJP-RELATED"/>
    <property type="match status" value="1"/>
</dbReference>
<reference evidence="10" key="1">
    <citation type="submission" date="2016-10" db="EMBL/GenBank/DDBJ databases">
        <title>Sequence of Gallionella enrichment culture.</title>
        <authorList>
            <person name="Poehlein A."/>
            <person name="Muehling M."/>
            <person name="Daniel R."/>
        </authorList>
    </citation>
    <scope>NUCLEOTIDE SEQUENCE</scope>
</reference>
<sequence length="276" mass="29668">MTPTNPSDSEGRTSSGRPPRQLAPAEQQEVTRLCVESAVMLMQHGAESALVETVARRLGEALGVERIEVAIMANAITLTSLHEGRCITTVRRNQDHGINMHVVTEVQRAMLEAEEGRLGCADYRTRLAAIRPYRYPRWLVALAIGLSCACFARLAGADLTSCAVVFVASSAAMAVRQLVAAFHFNPLVTFFVSAFVATSITGWAAILRIGATPRPAMAASVLLLVPGFPLINSVADMVKGYINTGISRGMMAILLSLATCGGILLAMTVWRVWGWL</sequence>
<evidence type="ECO:0000256" key="3">
    <source>
        <dbReference type="ARBA" id="ARBA00022692"/>
    </source>
</evidence>
<proteinExistence type="inferred from homology"/>
<evidence type="ECO:0000256" key="5">
    <source>
        <dbReference type="ARBA" id="ARBA00023136"/>
    </source>
</evidence>
<dbReference type="EMBL" id="MLJW01000002">
    <property type="protein sequence ID" value="OIR18855.1"/>
    <property type="molecule type" value="Genomic_DNA"/>
</dbReference>
<evidence type="ECO:0000259" key="9">
    <source>
        <dbReference type="Pfam" id="PF06738"/>
    </source>
</evidence>
<dbReference type="AlphaFoldDB" id="A0A1J5TD71"/>